<dbReference type="AlphaFoldDB" id="A0A919K3Y2"/>
<dbReference type="PANTHER" id="PTHR42715:SF3">
    <property type="entry name" value="BETA-GLUCOSIDASE B-RELATED"/>
    <property type="match status" value="1"/>
</dbReference>
<dbReference type="InterPro" id="IPR050288">
    <property type="entry name" value="Cellulose_deg_GH3"/>
</dbReference>
<proteinExistence type="inferred from homology"/>
<dbReference type="Gene3D" id="2.60.40.10">
    <property type="entry name" value="Immunoglobulins"/>
    <property type="match status" value="1"/>
</dbReference>
<name>A0A919K3Y2_9ACTN</name>
<gene>
    <name evidence="5" type="ORF">Ari01nite_79210</name>
</gene>
<dbReference type="InterPro" id="IPR013783">
    <property type="entry name" value="Ig-like_fold"/>
</dbReference>
<keyword evidence="6" id="KW-1185">Reference proteome</keyword>
<dbReference type="Pfam" id="PF14310">
    <property type="entry name" value="Fn3-like"/>
    <property type="match status" value="1"/>
</dbReference>
<keyword evidence="2" id="KW-0378">Hydrolase</keyword>
<evidence type="ECO:0000313" key="5">
    <source>
        <dbReference type="EMBL" id="GIF00457.1"/>
    </source>
</evidence>
<evidence type="ECO:0000259" key="4">
    <source>
        <dbReference type="SMART" id="SM01217"/>
    </source>
</evidence>
<dbReference type="PANTHER" id="PTHR42715">
    <property type="entry name" value="BETA-GLUCOSIDASE"/>
    <property type="match status" value="1"/>
</dbReference>
<reference evidence="5" key="1">
    <citation type="submission" date="2021-01" db="EMBL/GenBank/DDBJ databases">
        <title>Whole genome shotgun sequence of Actinoplanes rishiriensis NBRC 108556.</title>
        <authorList>
            <person name="Komaki H."/>
            <person name="Tamura T."/>
        </authorList>
    </citation>
    <scope>NUCLEOTIDE SEQUENCE</scope>
    <source>
        <strain evidence="5">NBRC 108556</strain>
    </source>
</reference>
<dbReference type="Pfam" id="PF01915">
    <property type="entry name" value="Glyco_hydro_3_C"/>
    <property type="match status" value="1"/>
</dbReference>
<dbReference type="GO" id="GO:0009251">
    <property type="term" value="P:glucan catabolic process"/>
    <property type="evidence" value="ECO:0007669"/>
    <property type="project" value="TreeGrafter"/>
</dbReference>
<protein>
    <recommendedName>
        <fullName evidence="4">Fibronectin type III-like domain-containing protein</fullName>
    </recommendedName>
</protein>
<evidence type="ECO:0000256" key="2">
    <source>
        <dbReference type="ARBA" id="ARBA00022801"/>
    </source>
</evidence>
<dbReference type="Gene3D" id="3.40.50.1700">
    <property type="entry name" value="Glycoside hydrolase family 3 C-terminal domain"/>
    <property type="match status" value="1"/>
</dbReference>
<evidence type="ECO:0000256" key="3">
    <source>
        <dbReference type="SAM" id="MobiDB-lite"/>
    </source>
</evidence>
<organism evidence="5 6">
    <name type="scientific">Paractinoplanes rishiriensis</name>
    <dbReference type="NCBI Taxonomy" id="1050105"/>
    <lineage>
        <taxon>Bacteria</taxon>
        <taxon>Bacillati</taxon>
        <taxon>Actinomycetota</taxon>
        <taxon>Actinomycetes</taxon>
        <taxon>Micromonosporales</taxon>
        <taxon>Micromonosporaceae</taxon>
        <taxon>Paractinoplanes</taxon>
    </lineage>
</organism>
<comment type="similarity">
    <text evidence="1">Belongs to the glycosyl hydrolase 3 family.</text>
</comment>
<dbReference type="EMBL" id="BOMV01000083">
    <property type="protein sequence ID" value="GIF00457.1"/>
    <property type="molecule type" value="Genomic_DNA"/>
</dbReference>
<sequence length="388" mass="41390">MRSARRILTTILRYAVSRDPVEPARAVVACAGHRELARRAAVQGMVLLRNEQAALPLPATVTRLALAGALADAPNLGDHGSSRVYPPATCTIRAGLRSALPGVSLVGPAEPADAAVVVVGMSHNDEGERIMNEDLSFLGFPLNTRPGRWLVGRLMRVLTRFGRGGDRVRLTLSPRDEELIATVAAAHPRTIVVLIGGSAILMEAWRTKVPAILMAWYPGMEGGRAVADVLTGAEEPGGRLPFAIPTSAGHLPFFDAAADRIEYDAWWGQRKLDRDGHPAAYPFGFGLGYTTFDMSLVSVHGAVATVDVANTGGRPGSTVVQVYAVGEVPQLVGFRRVALDAGAATTVDVDLDLTPTLFRDPGTRTWHPRPGSPRFVAAPHSMRDPSSR</sequence>
<comment type="caution">
    <text evidence="5">The sequence shown here is derived from an EMBL/GenBank/DDBJ whole genome shotgun (WGS) entry which is preliminary data.</text>
</comment>
<dbReference type="InterPro" id="IPR026891">
    <property type="entry name" value="Fn3-like"/>
</dbReference>
<evidence type="ECO:0000256" key="1">
    <source>
        <dbReference type="ARBA" id="ARBA00005336"/>
    </source>
</evidence>
<dbReference type="SMART" id="SM01217">
    <property type="entry name" value="Fn3_like"/>
    <property type="match status" value="1"/>
</dbReference>
<feature type="region of interest" description="Disordered" evidence="3">
    <location>
        <begin position="362"/>
        <end position="388"/>
    </location>
</feature>
<dbReference type="Proteomes" id="UP000636960">
    <property type="component" value="Unassembled WGS sequence"/>
</dbReference>
<dbReference type="InterPro" id="IPR036881">
    <property type="entry name" value="Glyco_hydro_3_C_sf"/>
</dbReference>
<dbReference type="InterPro" id="IPR002772">
    <property type="entry name" value="Glyco_hydro_3_C"/>
</dbReference>
<feature type="domain" description="Fibronectin type III-like" evidence="4">
    <location>
        <begin position="318"/>
        <end position="381"/>
    </location>
</feature>
<accession>A0A919K3Y2</accession>
<dbReference type="GO" id="GO:0008422">
    <property type="term" value="F:beta-glucosidase activity"/>
    <property type="evidence" value="ECO:0007669"/>
    <property type="project" value="TreeGrafter"/>
</dbReference>
<dbReference type="SUPFAM" id="SSF52279">
    <property type="entry name" value="Beta-D-glucan exohydrolase, C-terminal domain"/>
    <property type="match status" value="1"/>
</dbReference>
<evidence type="ECO:0000313" key="6">
    <source>
        <dbReference type="Proteomes" id="UP000636960"/>
    </source>
</evidence>